<organism evidence="8 9">
    <name type="scientific">Ectopseudomonas toyotomiensis</name>
    <dbReference type="NCBI Taxonomy" id="554344"/>
    <lineage>
        <taxon>Bacteria</taxon>
        <taxon>Pseudomonadati</taxon>
        <taxon>Pseudomonadota</taxon>
        <taxon>Gammaproteobacteria</taxon>
        <taxon>Pseudomonadales</taxon>
        <taxon>Pseudomonadaceae</taxon>
        <taxon>Ectopseudomonas</taxon>
    </lineage>
</organism>
<comment type="function">
    <text evidence="3">Protein-arginine rhamnosyltransferase that catalyzes the transfer of a single rhamnose to elongation factor P (EF-P) on 'Lys-32', a modification required for EF-P-dependent rescue of polyproline stalled ribosomes.</text>
</comment>
<proteinExistence type="inferred from homology"/>
<accession>A0A1I5SBW5</accession>
<evidence type="ECO:0000256" key="4">
    <source>
        <dbReference type="ARBA" id="ARBA00024346"/>
    </source>
</evidence>
<evidence type="ECO:0000256" key="6">
    <source>
        <dbReference type="ARBA" id="ARBA00030025"/>
    </source>
</evidence>
<evidence type="ECO:0000313" key="9">
    <source>
        <dbReference type="Proteomes" id="UP000182025"/>
    </source>
</evidence>
<dbReference type="GO" id="GO:0106361">
    <property type="term" value="F:protein-arginine rhamnosyltransferase activity"/>
    <property type="evidence" value="ECO:0007669"/>
    <property type="project" value="InterPro"/>
</dbReference>
<comment type="catalytic activity">
    <reaction evidence="7">
        <text>dTDP-beta-L-rhamnose + L-arginyl-[protein] = N(omega)-(alpha-L-rhamnosyl)-L-arginyl-[protein] + dTDP + H(+)</text>
        <dbReference type="Rhea" id="RHEA:66692"/>
        <dbReference type="Rhea" id="RHEA-COMP:10532"/>
        <dbReference type="Rhea" id="RHEA-COMP:17096"/>
        <dbReference type="ChEBI" id="CHEBI:15378"/>
        <dbReference type="ChEBI" id="CHEBI:29965"/>
        <dbReference type="ChEBI" id="CHEBI:57510"/>
        <dbReference type="ChEBI" id="CHEBI:58369"/>
        <dbReference type="ChEBI" id="CHEBI:167445"/>
    </reaction>
    <physiologicalReaction direction="left-to-right" evidence="7">
        <dbReference type="Rhea" id="RHEA:66693"/>
    </physiologicalReaction>
</comment>
<sequence length="380" mass="42519">MARWDIFCSVVDNYGDIGVTWRLARQLAAEQGHAVRLWVDELGAFVRLCPEASVDADCQRWSGVEVRQWREPFPSVEPAEVVIEAFACQLPPAYIEAMAASGTRRLWLNLEYLSAEDWVAGCHGLPSPQPGGLQKFFFFPGFVEGTGGLLREADLLARRRTFQADGQAQQAFLQSLGVAHEAGGRLISLFAYENAGLAGWLDALAADPLPTQLLVPQGKILADLQVWLGGELLAPGDHGRRGNLLIHVLPFVAQDDYDRLLWCCDFNAVRGEDSFVRAQWAGRPLLWHIYPQEERAHWDKLEAFLAIYNADLMPEAAAVQAECWRAWNSGEGMETAWPALLEAWPVLQRHAEQWCDQQAARADLATTLEQFYLNWLSYAA</sequence>
<evidence type="ECO:0000256" key="5">
    <source>
        <dbReference type="ARBA" id="ARBA00024416"/>
    </source>
</evidence>
<evidence type="ECO:0000256" key="3">
    <source>
        <dbReference type="ARBA" id="ARBA00024303"/>
    </source>
</evidence>
<keyword evidence="2" id="KW-0808">Transferase</keyword>
<comment type="similarity">
    <text evidence="4">Belongs to the glycosyltransferase 104 family.</text>
</comment>
<evidence type="ECO:0000256" key="7">
    <source>
        <dbReference type="ARBA" id="ARBA00048472"/>
    </source>
</evidence>
<evidence type="ECO:0000256" key="2">
    <source>
        <dbReference type="ARBA" id="ARBA00022679"/>
    </source>
</evidence>
<dbReference type="RefSeq" id="WP_074914952.1">
    <property type="nucleotide sequence ID" value="NZ_FOXK01000004.1"/>
</dbReference>
<reference evidence="9" key="1">
    <citation type="submission" date="2016-10" db="EMBL/GenBank/DDBJ databases">
        <authorList>
            <person name="Varghese N."/>
            <person name="Submissions S."/>
        </authorList>
    </citation>
    <scope>NUCLEOTIDE SEQUENCE [LARGE SCALE GENOMIC DNA]</scope>
    <source>
        <strain evidence="9">JCM 15604</strain>
    </source>
</reference>
<dbReference type="Pfam" id="PF10093">
    <property type="entry name" value="EarP"/>
    <property type="match status" value="1"/>
</dbReference>
<dbReference type="AlphaFoldDB" id="A0A1I5SBW5"/>
<gene>
    <name evidence="8" type="ORF">SAMN05216177_104171</name>
</gene>
<evidence type="ECO:0000313" key="8">
    <source>
        <dbReference type="EMBL" id="SFP68017.1"/>
    </source>
</evidence>
<keyword evidence="9" id="KW-1185">Reference proteome</keyword>
<keyword evidence="1" id="KW-0328">Glycosyltransferase</keyword>
<evidence type="ECO:0000256" key="1">
    <source>
        <dbReference type="ARBA" id="ARBA00022676"/>
    </source>
</evidence>
<protein>
    <recommendedName>
        <fullName evidence="5">Protein-arginine rhamnosyltransferase</fullName>
    </recommendedName>
    <alternativeName>
        <fullName evidence="6">EF-P arginine rhamnosyltransferase</fullName>
    </alternativeName>
</protein>
<name>A0A1I5SBW5_9GAMM</name>
<dbReference type="OrthoDB" id="209085at2"/>
<dbReference type="NCBIfam" id="TIGR03837">
    <property type="entry name" value="efp_Arg_rhamno"/>
    <property type="match status" value="1"/>
</dbReference>
<dbReference type="EMBL" id="FOXK01000004">
    <property type="protein sequence ID" value="SFP68017.1"/>
    <property type="molecule type" value="Genomic_DNA"/>
</dbReference>
<dbReference type="InterPro" id="IPR016633">
    <property type="entry name" value="EarP"/>
</dbReference>
<dbReference type="PIRSF" id="PIRSF015557">
    <property type="entry name" value="UCP015557"/>
    <property type="match status" value="1"/>
</dbReference>
<dbReference type="Proteomes" id="UP000182025">
    <property type="component" value="Unassembled WGS sequence"/>
</dbReference>